<dbReference type="InterPro" id="IPR029058">
    <property type="entry name" value="AB_hydrolase_fold"/>
</dbReference>
<dbReference type="STRING" id="1314674.A0A0D7BAB2"/>
<dbReference type="Proteomes" id="UP000054007">
    <property type="component" value="Unassembled WGS sequence"/>
</dbReference>
<keyword evidence="3" id="KW-1185">Reference proteome</keyword>
<organism evidence="2 3">
    <name type="scientific">Cylindrobasidium torrendii FP15055 ss-10</name>
    <dbReference type="NCBI Taxonomy" id="1314674"/>
    <lineage>
        <taxon>Eukaryota</taxon>
        <taxon>Fungi</taxon>
        <taxon>Dikarya</taxon>
        <taxon>Basidiomycota</taxon>
        <taxon>Agaricomycotina</taxon>
        <taxon>Agaricomycetes</taxon>
        <taxon>Agaricomycetidae</taxon>
        <taxon>Agaricales</taxon>
        <taxon>Marasmiineae</taxon>
        <taxon>Physalacriaceae</taxon>
        <taxon>Cylindrobasidium</taxon>
    </lineage>
</organism>
<dbReference type="OrthoDB" id="8119704at2759"/>
<dbReference type="Gene3D" id="3.40.50.1820">
    <property type="entry name" value="alpha/beta hydrolase"/>
    <property type="match status" value="1"/>
</dbReference>
<dbReference type="AlphaFoldDB" id="A0A0D7BAB2"/>
<feature type="domain" description="AB hydrolase-1" evidence="1">
    <location>
        <begin position="79"/>
        <end position="310"/>
    </location>
</feature>
<protein>
    <submittedName>
        <fullName evidence="2">Alpha/beta-hydrolase</fullName>
    </submittedName>
</protein>
<evidence type="ECO:0000313" key="2">
    <source>
        <dbReference type="EMBL" id="KIY67483.1"/>
    </source>
</evidence>
<dbReference type="SUPFAM" id="SSF53474">
    <property type="entry name" value="alpha/beta-Hydrolases"/>
    <property type="match status" value="1"/>
</dbReference>
<gene>
    <name evidence="2" type="ORF">CYLTODRAFT_397069</name>
</gene>
<dbReference type="GO" id="GO:0055088">
    <property type="term" value="P:lipid homeostasis"/>
    <property type="evidence" value="ECO:0007669"/>
    <property type="project" value="TreeGrafter"/>
</dbReference>
<sequence length="343" mass="38410">MTIETNYLVAAAILLILSAVPTAVRLFGWQEPSSELQKRRRERKLPGALRRIFLNGPAGRLEVVTNKITMSCESNPPPILFVHGAFGTARCWDKWMEYMACVEPQRRIYALSLRGHGQSCRPVDFNWATTDDYARDVAACCSHIGTATVLVAHSAGGCVAQYGLAHSLFRVHALVLVGAVPPWGAYPVYMNWLRLDWTYIPRYLVSGGDIFSMLCSPALVQKAFFSDRVKKTDLDEYWQHMNKEESMALATTISFVTASVEKATGANERVHIIAGRVDKLMSLDMMLDVHAEYAKGNMNTSIAIVDSGHNLMCDVNWVDGIESVCLRLREWDHLVGEQRNENK</sequence>
<proteinExistence type="predicted"/>
<dbReference type="Pfam" id="PF12697">
    <property type="entry name" value="Abhydrolase_6"/>
    <property type="match status" value="1"/>
</dbReference>
<dbReference type="EMBL" id="KN880525">
    <property type="protein sequence ID" value="KIY67483.1"/>
    <property type="molecule type" value="Genomic_DNA"/>
</dbReference>
<name>A0A0D7BAB2_9AGAR</name>
<evidence type="ECO:0000313" key="3">
    <source>
        <dbReference type="Proteomes" id="UP000054007"/>
    </source>
</evidence>
<evidence type="ECO:0000259" key="1">
    <source>
        <dbReference type="Pfam" id="PF12697"/>
    </source>
</evidence>
<keyword evidence="2" id="KW-0378">Hydrolase</keyword>
<dbReference type="PANTHER" id="PTHR42886:SF42">
    <property type="entry name" value="ALPHA_BETA-HYDROLASES SUPERFAMILY PROTEIN"/>
    <property type="match status" value="1"/>
</dbReference>
<dbReference type="PANTHER" id="PTHR42886">
    <property type="entry name" value="RE40534P-RELATED"/>
    <property type="match status" value="1"/>
</dbReference>
<dbReference type="GO" id="GO:0042171">
    <property type="term" value="F:lysophosphatidic acid acyltransferase activity"/>
    <property type="evidence" value="ECO:0007669"/>
    <property type="project" value="TreeGrafter"/>
</dbReference>
<reference evidence="2 3" key="1">
    <citation type="journal article" date="2015" name="Fungal Genet. Biol.">
        <title>Evolution of novel wood decay mechanisms in Agaricales revealed by the genome sequences of Fistulina hepatica and Cylindrobasidium torrendii.</title>
        <authorList>
            <person name="Floudas D."/>
            <person name="Held B.W."/>
            <person name="Riley R."/>
            <person name="Nagy L.G."/>
            <person name="Koehler G."/>
            <person name="Ransdell A.S."/>
            <person name="Younus H."/>
            <person name="Chow J."/>
            <person name="Chiniquy J."/>
            <person name="Lipzen A."/>
            <person name="Tritt A."/>
            <person name="Sun H."/>
            <person name="Haridas S."/>
            <person name="LaButti K."/>
            <person name="Ohm R.A."/>
            <person name="Kues U."/>
            <person name="Blanchette R.A."/>
            <person name="Grigoriev I.V."/>
            <person name="Minto R.E."/>
            <person name="Hibbett D.S."/>
        </authorList>
    </citation>
    <scope>NUCLEOTIDE SEQUENCE [LARGE SCALE GENOMIC DNA]</scope>
    <source>
        <strain evidence="2 3">FP15055 ss-10</strain>
    </source>
</reference>
<dbReference type="InterPro" id="IPR000073">
    <property type="entry name" value="AB_hydrolase_1"/>
</dbReference>
<dbReference type="GO" id="GO:0006654">
    <property type="term" value="P:phosphatidic acid biosynthetic process"/>
    <property type="evidence" value="ECO:0007669"/>
    <property type="project" value="TreeGrafter"/>
</dbReference>
<dbReference type="GO" id="GO:0052689">
    <property type="term" value="F:carboxylic ester hydrolase activity"/>
    <property type="evidence" value="ECO:0007669"/>
    <property type="project" value="TreeGrafter"/>
</dbReference>
<accession>A0A0D7BAB2</accession>